<keyword evidence="2" id="KW-1185">Reference proteome</keyword>
<dbReference type="Proteomes" id="UP001148185">
    <property type="component" value="Unassembled WGS sequence"/>
</dbReference>
<reference evidence="1 2" key="1">
    <citation type="submission" date="2022-05" db="EMBL/GenBank/DDBJ databases">
        <title>Novel Pseudomonas spp. Isolated from a Rainbow Trout Aquaculture Facility.</title>
        <authorList>
            <person name="Testerman T."/>
            <person name="Graf J."/>
        </authorList>
    </citation>
    <scope>NUCLEOTIDE SEQUENCE [LARGE SCALE GENOMIC DNA]</scope>
    <source>
        <strain evidence="1 2">ID1042</strain>
    </source>
</reference>
<evidence type="ECO:0008006" key="3">
    <source>
        <dbReference type="Google" id="ProtNLM"/>
    </source>
</evidence>
<accession>A0A9X4HCE1</accession>
<evidence type="ECO:0000313" key="2">
    <source>
        <dbReference type="Proteomes" id="UP001148185"/>
    </source>
</evidence>
<dbReference type="AlphaFoldDB" id="A0A9X4HCE1"/>
<comment type="caution">
    <text evidence="1">The sequence shown here is derived from an EMBL/GenBank/DDBJ whole genome shotgun (WGS) entry which is preliminary data.</text>
</comment>
<dbReference type="EMBL" id="JAMDHA010000034">
    <property type="protein sequence ID" value="MDD1010935.1"/>
    <property type="molecule type" value="Genomic_DNA"/>
</dbReference>
<name>A0A9X4HCE1_9PSED</name>
<protein>
    <recommendedName>
        <fullName evidence="3">Morphogenetic protein</fullName>
    </recommendedName>
</protein>
<sequence length="250" mass="28448">MTNSPQPKERPILFSAPMVRAILDGRKNVTRRPVKGGQIPVEDPSVAAGERHRWMAIAQRDPRYGFGVFGATEAECAKELEEFAPCPYGRPGDRLWVRETWYCDHDEVMRGPYLKPDDLDIGEAREDGTLVYAADGLTPYEADQPVWKPSIHMPRWACRILLEITDVRVERLQDISEGQAVDEGLVWEGVKDGQTYWNHADHRYPPGTHQQFSVSGTDAVSAFRNLWKSTGGDWDSNPWVWVVEFKRAQP</sequence>
<evidence type="ECO:0000313" key="1">
    <source>
        <dbReference type="EMBL" id="MDD1010935.1"/>
    </source>
</evidence>
<dbReference type="RefSeq" id="WP_273878192.1">
    <property type="nucleotide sequence ID" value="NZ_JAMDHA010000034.1"/>
</dbReference>
<proteinExistence type="predicted"/>
<gene>
    <name evidence="1" type="ORF">M5G27_26025</name>
</gene>
<organism evidence="1 2">
    <name type="scientific">Pseudomonas shahriarae</name>
    <dbReference type="NCBI Taxonomy" id="2745512"/>
    <lineage>
        <taxon>Bacteria</taxon>
        <taxon>Pseudomonadati</taxon>
        <taxon>Pseudomonadota</taxon>
        <taxon>Gammaproteobacteria</taxon>
        <taxon>Pseudomonadales</taxon>
        <taxon>Pseudomonadaceae</taxon>
        <taxon>Pseudomonas</taxon>
    </lineage>
</organism>